<dbReference type="EMBL" id="PVTF01000011">
    <property type="protein sequence ID" value="PRY36955.1"/>
    <property type="molecule type" value="Genomic_DNA"/>
</dbReference>
<accession>A0A2T0SU65</accession>
<dbReference type="SUPFAM" id="SSF53335">
    <property type="entry name" value="S-adenosyl-L-methionine-dependent methyltransferases"/>
    <property type="match status" value="1"/>
</dbReference>
<keyword evidence="3" id="KW-0489">Methyltransferase</keyword>
<keyword evidence="4" id="KW-1185">Reference proteome</keyword>
<comment type="caution">
    <text evidence="3">The sequence shown here is derived from an EMBL/GenBank/DDBJ whole genome shotgun (WGS) entry which is preliminary data.</text>
</comment>
<dbReference type="InterPro" id="IPR029063">
    <property type="entry name" value="SAM-dependent_MTases_sf"/>
</dbReference>
<dbReference type="Pfam" id="PF13649">
    <property type="entry name" value="Methyltransf_25"/>
    <property type="match status" value="1"/>
</dbReference>
<name>A0A2T0SU65_9PSEU</name>
<evidence type="ECO:0000313" key="3">
    <source>
        <dbReference type="EMBL" id="PRY36955.1"/>
    </source>
</evidence>
<gene>
    <name evidence="3" type="ORF">CLV43_111327</name>
</gene>
<evidence type="ECO:0000259" key="2">
    <source>
        <dbReference type="Pfam" id="PF13649"/>
    </source>
</evidence>
<dbReference type="AlphaFoldDB" id="A0A2T0SU65"/>
<dbReference type="CDD" id="cd02440">
    <property type="entry name" value="AdoMet_MTases"/>
    <property type="match status" value="1"/>
</dbReference>
<dbReference type="InterPro" id="IPR041698">
    <property type="entry name" value="Methyltransf_25"/>
</dbReference>
<evidence type="ECO:0000313" key="4">
    <source>
        <dbReference type="Proteomes" id="UP000239494"/>
    </source>
</evidence>
<dbReference type="GO" id="GO:0008168">
    <property type="term" value="F:methyltransferase activity"/>
    <property type="evidence" value="ECO:0007669"/>
    <property type="project" value="UniProtKB-KW"/>
</dbReference>
<reference evidence="3 4" key="1">
    <citation type="submission" date="2018-03" db="EMBL/GenBank/DDBJ databases">
        <title>Genomic Encyclopedia of Archaeal and Bacterial Type Strains, Phase II (KMG-II): from individual species to whole genera.</title>
        <authorList>
            <person name="Goeker M."/>
        </authorList>
    </citation>
    <scope>NUCLEOTIDE SEQUENCE [LARGE SCALE GENOMIC DNA]</scope>
    <source>
        <strain evidence="3 4">DSM 44720</strain>
    </source>
</reference>
<evidence type="ECO:0000256" key="1">
    <source>
        <dbReference type="ARBA" id="ARBA00022679"/>
    </source>
</evidence>
<dbReference type="RefSeq" id="WP_146175003.1">
    <property type="nucleotide sequence ID" value="NZ_PVTF01000011.1"/>
</dbReference>
<dbReference type="Gene3D" id="3.40.50.150">
    <property type="entry name" value="Vaccinia Virus protein VP39"/>
    <property type="match status" value="1"/>
</dbReference>
<feature type="domain" description="Methyltransferase" evidence="2">
    <location>
        <begin position="44"/>
        <end position="143"/>
    </location>
</feature>
<protein>
    <submittedName>
        <fullName evidence="3">Methyltransferase family protein</fullName>
    </submittedName>
</protein>
<dbReference type="GO" id="GO:0032259">
    <property type="term" value="P:methylation"/>
    <property type="evidence" value="ECO:0007669"/>
    <property type="project" value="UniProtKB-KW"/>
</dbReference>
<organism evidence="3 4">
    <name type="scientific">Umezawaea tangerina</name>
    <dbReference type="NCBI Taxonomy" id="84725"/>
    <lineage>
        <taxon>Bacteria</taxon>
        <taxon>Bacillati</taxon>
        <taxon>Actinomycetota</taxon>
        <taxon>Actinomycetes</taxon>
        <taxon>Pseudonocardiales</taxon>
        <taxon>Pseudonocardiaceae</taxon>
        <taxon>Umezawaea</taxon>
    </lineage>
</organism>
<sequence length="280" mass="30514">MSLETNMSDAFYDPELYSLKIGYAPRFDRIYADRLAGVPAGSTVMELGCGTGDVLLPLARSGIRVIGVDSSADMLGHFERRLREEPADVADRVALVRETLPEVPSTEPVDAVILPNDIVSHLVDDPAVDRLFANIRSALAPDGLVVLDMAEFDVVELGSIAAAPHGLTRPYGFFPYTEDRHLRVEEHVTYDRAAGVADSVMRYEVLESDATVGSVRYRRLRMHPRRAREITLALRLAGFEVTGVEDIGHLLGKQPGGLQDLLIQARPARTTSTAAHAGGI</sequence>
<dbReference type="Proteomes" id="UP000239494">
    <property type="component" value="Unassembled WGS sequence"/>
</dbReference>
<keyword evidence="1 3" id="KW-0808">Transferase</keyword>
<proteinExistence type="predicted"/>
<dbReference type="OrthoDB" id="279734at2"/>
<dbReference type="PANTHER" id="PTHR43861">
    <property type="entry name" value="TRANS-ACONITATE 2-METHYLTRANSFERASE-RELATED"/>
    <property type="match status" value="1"/>
</dbReference>